<dbReference type="SUPFAM" id="SSF100950">
    <property type="entry name" value="NagB/RpiA/CoA transferase-like"/>
    <property type="match status" value="1"/>
</dbReference>
<keyword evidence="3" id="KW-0028">Amino-acid biosynthesis</keyword>
<dbReference type="FunFam" id="1.20.120.420:FF:000003">
    <property type="entry name" value="Methylthioribose-1-phosphate isomerase"/>
    <property type="match status" value="1"/>
</dbReference>
<name>A0A4R6QCN7_9FIRM</name>
<dbReference type="PANTHER" id="PTHR43475">
    <property type="entry name" value="METHYLTHIORIBOSE-1-PHOSPHATE ISOMERASE"/>
    <property type="match status" value="1"/>
</dbReference>
<comment type="function">
    <text evidence="3">Catalyzes the interconversion of methylthioribose-1-phosphate (MTR-1-P) into methylthioribulose-1-phosphate (MTRu-1-P).</text>
</comment>
<evidence type="ECO:0000256" key="3">
    <source>
        <dbReference type="HAMAP-Rule" id="MF_01678"/>
    </source>
</evidence>
<evidence type="ECO:0000256" key="2">
    <source>
        <dbReference type="ARBA" id="ARBA00052401"/>
    </source>
</evidence>
<organism evidence="4 5">
    <name type="scientific">Aminicella lysinilytica</name>
    <dbReference type="NCBI Taxonomy" id="433323"/>
    <lineage>
        <taxon>Bacteria</taxon>
        <taxon>Bacillati</taxon>
        <taxon>Bacillota</taxon>
        <taxon>Clostridia</taxon>
        <taxon>Peptostreptococcales</taxon>
        <taxon>Anaerovoracaceae</taxon>
        <taxon>Aminicella</taxon>
    </lineage>
</organism>
<reference evidence="4 5" key="1">
    <citation type="submission" date="2019-03" db="EMBL/GenBank/DDBJ databases">
        <title>Genomic Encyclopedia of Type Strains, Phase IV (KMG-IV): sequencing the most valuable type-strain genomes for metagenomic binning, comparative biology and taxonomic classification.</title>
        <authorList>
            <person name="Goeker M."/>
        </authorList>
    </citation>
    <scope>NUCLEOTIDE SEQUENCE [LARGE SCALE GENOMIC DNA]</scope>
    <source>
        <strain evidence="4 5">DSM 28287</strain>
    </source>
</reference>
<dbReference type="GO" id="GO:0046523">
    <property type="term" value="F:S-methyl-5-thioribose-1-phosphate isomerase activity"/>
    <property type="evidence" value="ECO:0007669"/>
    <property type="project" value="UniProtKB-UniRule"/>
</dbReference>
<evidence type="ECO:0000313" key="4">
    <source>
        <dbReference type="EMBL" id="TDP60544.1"/>
    </source>
</evidence>
<dbReference type="RefSeq" id="WP_133527431.1">
    <property type="nucleotide sequence ID" value="NZ_SNXO01000001.1"/>
</dbReference>
<dbReference type="Gene3D" id="3.40.50.10470">
    <property type="entry name" value="Translation initiation factor eif-2b, domain 2"/>
    <property type="match status" value="1"/>
</dbReference>
<keyword evidence="1 3" id="KW-0413">Isomerase</keyword>
<feature type="active site" description="Proton donor" evidence="3">
    <location>
        <position position="239"/>
    </location>
</feature>
<dbReference type="Gene3D" id="1.20.120.420">
    <property type="entry name" value="translation initiation factor eif-2b, domain 1"/>
    <property type="match status" value="1"/>
</dbReference>
<feature type="binding site" evidence="3">
    <location>
        <begin position="49"/>
        <end position="51"/>
    </location>
    <ligand>
        <name>substrate</name>
    </ligand>
</feature>
<dbReference type="EC" id="5.3.1.23" evidence="3"/>
<feature type="binding site" evidence="3">
    <location>
        <position position="92"/>
    </location>
    <ligand>
        <name>substrate</name>
    </ligand>
</feature>
<accession>A0A4R6QCN7</accession>
<proteinExistence type="inferred from homology"/>
<dbReference type="UniPathway" id="UPA00904">
    <property type="reaction ID" value="UER00874"/>
</dbReference>
<comment type="similarity">
    <text evidence="3">Belongs to the EIF-2B alpha/beta/delta subunits family. MtnA subfamily.</text>
</comment>
<comment type="caution">
    <text evidence="4">The sequence shown here is derived from an EMBL/GenBank/DDBJ whole genome shotgun (WGS) entry which is preliminary data.</text>
</comment>
<dbReference type="FunFam" id="3.40.50.10470:FF:000006">
    <property type="entry name" value="Methylthioribose-1-phosphate isomerase"/>
    <property type="match status" value="1"/>
</dbReference>
<feature type="site" description="Transition state stabilizer" evidence="3">
    <location>
        <position position="159"/>
    </location>
</feature>
<dbReference type="EMBL" id="SNXO01000001">
    <property type="protein sequence ID" value="TDP60544.1"/>
    <property type="molecule type" value="Genomic_DNA"/>
</dbReference>
<dbReference type="AlphaFoldDB" id="A0A4R6QCN7"/>
<dbReference type="Pfam" id="PF01008">
    <property type="entry name" value="IF-2B"/>
    <property type="match status" value="1"/>
</dbReference>
<dbReference type="InterPro" id="IPR000649">
    <property type="entry name" value="IF-2B-related"/>
</dbReference>
<feature type="binding site" evidence="3">
    <location>
        <position position="198"/>
    </location>
    <ligand>
        <name>substrate</name>
    </ligand>
</feature>
<protein>
    <recommendedName>
        <fullName evidence="3">Methylthioribose-1-phosphate isomerase</fullName>
        <shortName evidence="3">M1Pi</shortName>
        <shortName evidence="3">MTR-1-P isomerase</shortName>
        <ecNumber evidence="3">5.3.1.23</ecNumber>
    </recommendedName>
    <alternativeName>
        <fullName evidence="3">S-methyl-5-thioribose-1-phosphate isomerase</fullName>
    </alternativeName>
</protein>
<dbReference type="GO" id="GO:0019509">
    <property type="term" value="P:L-methionine salvage from methylthioadenosine"/>
    <property type="evidence" value="ECO:0007669"/>
    <property type="project" value="UniProtKB-UniRule"/>
</dbReference>
<dbReference type="HAMAP" id="MF_01678">
    <property type="entry name" value="Salvage_MtnA"/>
    <property type="match status" value="1"/>
</dbReference>
<dbReference type="InterPro" id="IPR042529">
    <property type="entry name" value="IF_2B-like_C"/>
</dbReference>
<dbReference type="NCBIfam" id="TIGR00512">
    <property type="entry name" value="salvage_mtnA"/>
    <property type="match status" value="1"/>
</dbReference>
<sequence length="352" mass="38930">MKVSEVVPVKFVGGKMLILDQSKLPGEEKYLEMETKEDIYVAIKKLKVRGAPAIGVAAAYGLYVSTRHSHAKTLKEFRPEVKEVADYIVKARPTAVNLSWALSRMMDRLDTFNGDVSDAKQMLLSEADKIRVEDENSCHKMGEYGLTLLKPGMGILTHCNAGTLATAKYGTSLAPIYLGTEKNYDFKVFADETRPLLQGARLTAWELTKAGVDVTLICDNMASIVMKNGWIDAVVVGCDRMAANGDGANKIGTSAVAILAKEYGIPFYMFVPTSTIDYDTKTGDDIQIELRDGKEISEMWYKQPMAPQGVKTYNPSFDVTPARYITAVITENGIVRAPYEENLLKLKERTVK</sequence>
<dbReference type="NCBIfam" id="TIGR00524">
    <property type="entry name" value="eIF-2B_rel"/>
    <property type="match status" value="1"/>
</dbReference>
<dbReference type="OrthoDB" id="9803436at2"/>
<dbReference type="InterPro" id="IPR037171">
    <property type="entry name" value="NagB/RpiA_transferase-like"/>
</dbReference>
<keyword evidence="3" id="KW-0486">Methionine biosynthesis</keyword>
<evidence type="ECO:0000313" key="5">
    <source>
        <dbReference type="Proteomes" id="UP000295500"/>
    </source>
</evidence>
<comment type="catalytic activity">
    <reaction evidence="2 3">
        <text>5-(methylsulfanyl)-alpha-D-ribose 1-phosphate = 5-(methylsulfanyl)-D-ribulose 1-phosphate</text>
        <dbReference type="Rhea" id="RHEA:19989"/>
        <dbReference type="ChEBI" id="CHEBI:58533"/>
        <dbReference type="ChEBI" id="CHEBI:58548"/>
        <dbReference type="EC" id="5.3.1.23"/>
    </reaction>
</comment>
<gene>
    <name evidence="3" type="primary">mtnA</name>
    <name evidence="4" type="ORF">EV211_10158</name>
</gene>
<keyword evidence="5" id="KW-1185">Reference proteome</keyword>
<comment type="pathway">
    <text evidence="3">Amino-acid biosynthesis; L-methionine biosynthesis via salvage pathway; L-methionine from S-methyl-5-thio-alpha-D-ribose 1-phosphate: step 1/6.</text>
</comment>
<dbReference type="NCBIfam" id="NF004326">
    <property type="entry name" value="PRK05720.1"/>
    <property type="match status" value="1"/>
</dbReference>
<feature type="binding site" evidence="3">
    <location>
        <begin position="249"/>
        <end position="250"/>
    </location>
    <ligand>
        <name>substrate</name>
    </ligand>
</feature>
<evidence type="ECO:0000256" key="1">
    <source>
        <dbReference type="ARBA" id="ARBA00023235"/>
    </source>
</evidence>
<dbReference type="InterPro" id="IPR011559">
    <property type="entry name" value="Initiation_fac_2B_a/b/d"/>
</dbReference>
<dbReference type="InterPro" id="IPR005251">
    <property type="entry name" value="IF-M1Pi"/>
</dbReference>
<dbReference type="Proteomes" id="UP000295500">
    <property type="component" value="Unassembled WGS sequence"/>
</dbReference>
<dbReference type="InterPro" id="IPR027363">
    <property type="entry name" value="M1Pi_N"/>
</dbReference>
<dbReference type="PANTHER" id="PTHR43475:SF1">
    <property type="entry name" value="METHYLTHIORIBOSE-1-PHOSPHATE ISOMERASE"/>
    <property type="match status" value="1"/>
</dbReference>